<evidence type="ECO:0000313" key="2">
    <source>
        <dbReference type="EMBL" id="OLF13524.1"/>
    </source>
</evidence>
<evidence type="ECO:0000313" key="3">
    <source>
        <dbReference type="Proteomes" id="UP000185596"/>
    </source>
</evidence>
<accession>A0A1Q8CGQ7</accession>
<feature type="transmembrane region" description="Helical" evidence="1">
    <location>
        <begin position="55"/>
        <end position="77"/>
    </location>
</feature>
<feature type="transmembrane region" description="Helical" evidence="1">
    <location>
        <begin position="83"/>
        <end position="108"/>
    </location>
</feature>
<reference evidence="2 3" key="1">
    <citation type="submission" date="2016-12" db="EMBL/GenBank/DDBJ databases">
        <title>The draft genome sequence of Actinophytocola sp. 11-183.</title>
        <authorList>
            <person name="Wang W."/>
            <person name="Yuan L."/>
        </authorList>
    </citation>
    <scope>NUCLEOTIDE SEQUENCE [LARGE SCALE GENOMIC DNA]</scope>
    <source>
        <strain evidence="2 3">11-183</strain>
    </source>
</reference>
<proteinExistence type="predicted"/>
<gene>
    <name evidence="2" type="ORF">BU204_26840</name>
</gene>
<dbReference type="EMBL" id="MSIE01000054">
    <property type="protein sequence ID" value="OLF13524.1"/>
    <property type="molecule type" value="Genomic_DNA"/>
</dbReference>
<organism evidence="2 3">
    <name type="scientific">Actinophytocola xanthii</name>
    <dbReference type="NCBI Taxonomy" id="1912961"/>
    <lineage>
        <taxon>Bacteria</taxon>
        <taxon>Bacillati</taxon>
        <taxon>Actinomycetota</taxon>
        <taxon>Actinomycetes</taxon>
        <taxon>Pseudonocardiales</taxon>
        <taxon>Pseudonocardiaceae</taxon>
    </lineage>
</organism>
<name>A0A1Q8CGQ7_9PSEU</name>
<dbReference type="AlphaFoldDB" id="A0A1Q8CGQ7"/>
<dbReference type="RefSeq" id="WP_075128541.1">
    <property type="nucleotide sequence ID" value="NZ_MSIE01000054.1"/>
</dbReference>
<comment type="caution">
    <text evidence="2">The sequence shown here is derived from an EMBL/GenBank/DDBJ whole genome shotgun (WGS) entry which is preliminary data.</text>
</comment>
<keyword evidence="1" id="KW-0472">Membrane</keyword>
<keyword evidence="1" id="KW-1133">Transmembrane helix</keyword>
<evidence type="ECO:0000256" key="1">
    <source>
        <dbReference type="SAM" id="Phobius"/>
    </source>
</evidence>
<dbReference type="Proteomes" id="UP000185596">
    <property type="component" value="Unassembled WGS sequence"/>
</dbReference>
<protein>
    <submittedName>
        <fullName evidence="2">Uncharacterized protein</fullName>
    </submittedName>
</protein>
<sequence length="114" mass="11766">MRSAESMPTTYGSHPLAVPAPWTPKSSARIPLVVSPHPPLAYPERPVGDRTAGAALLWTLLFGPLGLCYLAVPAGLVATALTATAVVLAGSALPLAVIWPLTMVLSVLQATSSR</sequence>
<keyword evidence="1" id="KW-0812">Transmembrane</keyword>
<keyword evidence="3" id="KW-1185">Reference proteome</keyword>